<evidence type="ECO:0008006" key="11">
    <source>
        <dbReference type="Google" id="ProtNLM"/>
    </source>
</evidence>
<evidence type="ECO:0000256" key="2">
    <source>
        <dbReference type="PROSITE-ProRule" id="PRU00192"/>
    </source>
</evidence>
<dbReference type="SUPFAM" id="SSF103657">
    <property type="entry name" value="BAR/IMD domain-like"/>
    <property type="match status" value="1"/>
</dbReference>
<dbReference type="Pfam" id="PF14604">
    <property type="entry name" value="SH3_9"/>
    <property type="match status" value="1"/>
</dbReference>
<keyword evidence="9" id="KW-1185">Reference proteome</keyword>
<dbReference type="PROSITE" id="PS51741">
    <property type="entry name" value="F_BAR"/>
    <property type="match status" value="1"/>
</dbReference>
<dbReference type="PANTHER" id="PTHR23065:SF57">
    <property type="entry name" value="GROWTH ARREST-SPECIFIC PROTEIN 7"/>
    <property type="match status" value="1"/>
</dbReference>
<dbReference type="GO" id="GO:0005737">
    <property type="term" value="C:cytoplasm"/>
    <property type="evidence" value="ECO:0007669"/>
    <property type="project" value="TreeGrafter"/>
</dbReference>
<reference evidence="8 10" key="2">
    <citation type="submission" date="2018-03" db="EMBL/GenBank/DDBJ databases">
        <authorList>
            <person name="Fogelqvist J."/>
        </authorList>
    </citation>
    <scope>NUCLEOTIDE SEQUENCE [LARGE SCALE GENOMIC DNA]</scope>
</reference>
<dbReference type="InterPro" id="IPR031160">
    <property type="entry name" value="F_BAR_dom"/>
</dbReference>
<dbReference type="OrthoDB" id="10255128at2759"/>
<dbReference type="Pfam" id="PF00611">
    <property type="entry name" value="FCH"/>
    <property type="match status" value="1"/>
</dbReference>
<evidence type="ECO:0000256" key="3">
    <source>
        <dbReference type="PROSITE-ProRule" id="PRU01077"/>
    </source>
</evidence>
<evidence type="ECO:0000256" key="4">
    <source>
        <dbReference type="SAM" id="MobiDB-lite"/>
    </source>
</evidence>
<protein>
    <recommendedName>
        <fullName evidence="11">SH3 domain-containing protein</fullName>
    </recommendedName>
</protein>
<dbReference type="SUPFAM" id="SSF50044">
    <property type="entry name" value="SH3-domain"/>
    <property type="match status" value="2"/>
</dbReference>
<dbReference type="InterPro" id="IPR001060">
    <property type="entry name" value="FCH_dom"/>
</dbReference>
<feature type="compositionally biased region" description="Polar residues" evidence="4">
    <location>
        <begin position="342"/>
        <end position="357"/>
    </location>
</feature>
<evidence type="ECO:0000259" key="5">
    <source>
        <dbReference type="PROSITE" id="PS50002"/>
    </source>
</evidence>
<feature type="region of interest" description="Disordered" evidence="4">
    <location>
        <begin position="1"/>
        <end position="29"/>
    </location>
</feature>
<keyword evidence="1 2" id="KW-0728">SH3 domain</keyword>
<dbReference type="PANTHER" id="PTHR23065">
    <property type="entry name" value="PROLINE-SERINE-THREONINE PHOSPHATASE INTERACTING PROTEIN 1"/>
    <property type="match status" value="1"/>
</dbReference>
<dbReference type="Proteomes" id="UP000290189">
    <property type="component" value="Unassembled WGS sequence"/>
</dbReference>
<sequence>MSGEPSPPGSRLNCSAPPPPPPPGWSGTYVPGMTALGITQQQSSSKAELSQLADQVEVVFERLNSATQAAKQMATFYQSLAAIEQTYSKSLSKLVQSTSFPASDSMQKCLATVLMTAEARAGLHAQFAVELQDRLANDMNELSNHLKKERQQARSIWADADKALKSQTASVDKHFIKYAQSIKDSEKEIALRNDMARDSVASAKNLPKQEKRVADAISKYRARRESYSDSIEMHDKLHKQYAKTCSYILVNVEATDTSRLHKMQSSLSSFHRVLRDTAQRCLGPIESFGTAVMAIDPADDIAKFVVAHRTSSVDKLPPAMQFVEIRSDVIEEEENTRESRSGTRSHSATSEHGTESRSLQHYAISGPMSHLSVNGRSAVETEKSPVFYRAIYDYSEDQADVLSFVIGEFIRLEEPVSGGWASGLLNGRRGLFPLSYCDKIDAQRVEVTFDFRCTDNDSHQLTMSAGEPLWVLDASDRHWIWCADRHGAQGNFPAAYTNPPPRPTNY</sequence>
<organism evidence="7 9">
    <name type="scientific">Plasmodiophora brassicae</name>
    <name type="common">Clubroot disease agent</name>
    <dbReference type="NCBI Taxonomy" id="37360"/>
    <lineage>
        <taxon>Eukaryota</taxon>
        <taxon>Sar</taxon>
        <taxon>Rhizaria</taxon>
        <taxon>Endomyxa</taxon>
        <taxon>Phytomyxea</taxon>
        <taxon>Plasmodiophorida</taxon>
        <taxon>Plasmodiophoridae</taxon>
        <taxon>Plasmodiophora</taxon>
    </lineage>
</organism>
<geneLocation type="mitochondrion" evidence="8"/>
<name>A0A0G4J504_PLABS</name>
<dbReference type="EMBL" id="OVEO01000003">
    <property type="protein sequence ID" value="SPQ94804.1"/>
    <property type="molecule type" value="Genomic_DNA"/>
</dbReference>
<dbReference type="SMART" id="SM00055">
    <property type="entry name" value="FCH"/>
    <property type="match status" value="1"/>
</dbReference>
<feature type="region of interest" description="Disordered" evidence="4">
    <location>
        <begin position="328"/>
        <end position="357"/>
    </location>
</feature>
<evidence type="ECO:0000313" key="7">
    <source>
        <dbReference type="EMBL" id="CEP02678.1"/>
    </source>
</evidence>
<dbReference type="Proteomes" id="UP000039324">
    <property type="component" value="Unassembled WGS sequence"/>
</dbReference>
<reference evidence="7 9" key="1">
    <citation type="submission" date="2015-02" db="EMBL/GenBank/DDBJ databases">
        <authorList>
            <person name="Chooi Y.-H."/>
        </authorList>
    </citation>
    <scope>NUCLEOTIDE SEQUENCE [LARGE SCALE GENOMIC DNA]</scope>
    <source>
        <strain evidence="7">E3</strain>
    </source>
</reference>
<evidence type="ECO:0000313" key="10">
    <source>
        <dbReference type="Proteomes" id="UP000290189"/>
    </source>
</evidence>
<dbReference type="GO" id="GO:0005886">
    <property type="term" value="C:plasma membrane"/>
    <property type="evidence" value="ECO:0007669"/>
    <property type="project" value="TreeGrafter"/>
</dbReference>
<proteinExistence type="predicted"/>
<dbReference type="Gene3D" id="2.30.30.40">
    <property type="entry name" value="SH3 Domains"/>
    <property type="match status" value="2"/>
</dbReference>
<dbReference type="InterPro" id="IPR027267">
    <property type="entry name" value="AH/BAR_dom_sf"/>
</dbReference>
<evidence type="ECO:0000313" key="8">
    <source>
        <dbReference type="EMBL" id="SPQ94804.1"/>
    </source>
</evidence>
<dbReference type="GO" id="GO:0043226">
    <property type="term" value="C:organelle"/>
    <property type="evidence" value="ECO:0007669"/>
    <property type="project" value="UniProtKB-ARBA"/>
</dbReference>
<dbReference type="InterPro" id="IPR036028">
    <property type="entry name" value="SH3-like_dom_sf"/>
</dbReference>
<keyword evidence="3" id="KW-0175">Coiled coil</keyword>
<dbReference type="STRING" id="37360.A0A0G4J504"/>
<dbReference type="SMART" id="SM00326">
    <property type="entry name" value="SH3"/>
    <property type="match status" value="2"/>
</dbReference>
<dbReference type="AlphaFoldDB" id="A0A0G4J504"/>
<evidence type="ECO:0000259" key="6">
    <source>
        <dbReference type="PROSITE" id="PS51741"/>
    </source>
</evidence>
<dbReference type="InterPro" id="IPR001452">
    <property type="entry name" value="SH3_domain"/>
</dbReference>
<accession>A0A0G4J504</accession>
<gene>
    <name evidence="7" type="ORF">PBRA_002645</name>
    <name evidence="8" type="ORF">PLBR_LOCUS2019</name>
</gene>
<evidence type="ECO:0000313" key="9">
    <source>
        <dbReference type="Proteomes" id="UP000039324"/>
    </source>
</evidence>
<evidence type="ECO:0000256" key="1">
    <source>
        <dbReference type="ARBA" id="ARBA00022443"/>
    </source>
</evidence>
<feature type="domain" description="SH3" evidence="5">
    <location>
        <begin position="383"/>
        <end position="442"/>
    </location>
</feature>
<dbReference type="PROSITE" id="PS50002">
    <property type="entry name" value="SH3"/>
    <property type="match status" value="1"/>
</dbReference>
<feature type="domain" description="F-BAR" evidence="6">
    <location>
        <begin position="43"/>
        <end position="300"/>
    </location>
</feature>
<keyword evidence="8" id="KW-0496">Mitochondrion</keyword>
<dbReference type="OMA" id="PIEYQNY"/>
<dbReference type="CDD" id="cd00174">
    <property type="entry name" value="SH3"/>
    <property type="match status" value="1"/>
</dbReference>
<dbReference type="EMBL" id="CDSF01000133">
    <property type="protein sequence ID" value="CEP02678.1"/>
    <property type="molecule type" value="Genomic_DNA"/>
</dbReference>
<dbReference type="Gene3D" id="1.20.1270.60">
    <property type="entry name" value="Arfaptin homology (AH) domain/BAR domain"/>
    <property type="match status" value="1"/>
</dbReference>